<feature type="non-terminal residue" evidence="1">
    <location>
        <position position="1"/>
    </location>
</feature>
<dbReference type="EMBL" id="JAHRHJ020000001">
    <property type="protein sequence ID" value="KAH9327976.1"/>
    <property type="molecule type" value="Genomic_DNA"/>
</dbReference>
<protein>
    <submittedName>
        <fullName evidence="1">Uncharacterized protein</fullName>
    </submittedName>
</protein>
<evidence type="ECO:0000313" key="2">
    <source>
        <dbReference type="Proteomes" id="UP000824469"/>
    </source>
</evidence>
<keyword evidence="2" id="KW-1185">Reference proteome</keyword>
<name>A0AA38GS51_TAXCH</name>
<organism evidence="1 2">
    <name type="scientific">Taxus chinensis</name>
    <name type="common">Chinese yew</name>
    <name type="synonym">Taxus wallichiana var. chinensis</name>
    <dbReference type="NCBI Taxonomy" id="29808"/>
    <lineage>
        <taxon>Eukaryota</taxon>
        <taxon>Viridiplantae</taxon>
        <taxon>Streptophyta</taxon>
        <taxon>Embryophyta</taxon>
        <taxon>Tracheophyta</taxon>
        <taxon>Spermatophyta</taxon>
        <taxon>Pinopsida</taxon>
        <taxon>Pinidae</taxon>
        <taxon>Conifers II</taxon>
        <taxon>Cupressales</taxon>
        <taxon>Taxaceae</taxon>
        <taxon>Taxus</taxon>
    </lineage>
</organism>
<gene>
    <name evidence="1" type="ORF">KI387_000084</name>
</gene>
<evidence type="ECO:0000313" key="1">
    <source>
        <dbReference type="EMBL" id="KAH9327976.1"/>
    </source>
</evidence>
<accession>A0AA38GS51</accession>
<dbReference type="Proteomes" id="UP000824469">
    <property type="component" value="Unassembled WGS sequence"/>
</dbReference>
<proteinExistence type="predicted"/>
<reference evidence="1 2" key="1">
    <citation type="journal article" date="2021" name="Nat. Plants">
        <title>The Taxus genome provides insights into paclitaxel biosynthesis.</title>
        <authorList>
            <person name="Xiong X."/>
            <person name="Gou J."/>
            <person name="Liao Q."/>
            <person name="Li Y."/>
            <person name="Zhou Q."/>
            <person name="Bi G."/>
            <person name="Li C."/>
            <person name="Du R."/>
            <person name="Wang X."/>
            <person name="Sun T."/>
            <person name="Guo L."/>
            <person name="Liang H."/>
            <person name="Lu P."/>
            <person name="Wu Y."/>
            <person name="Zhang Z."/>
            <person name="Ro D.K."/>
            <person name="Shang Y."/>
            <person name="Huang S."/>
            <person name="Yan J."/>
        </authorList>
    </citation>
    <scope>NUCLEOTIDE SEQUENCE [LARGE SCALE GENOMIC DNA]</scope>
    <source>
        <strain evidence="1">Ta-2019</strain>
    </source>
</reference>
<dbReference type="AlphaFoldDB" id="A0AA38GS51"/>
<comment type="caution">
    <text evidence="1">The sequence shown here is derived from an EMBL/GenBank/DDBJ whole genome shotgun (WGS) entry which is preliminary data.</text>
</comment>
<sequence>MDNDSEELGSYIGNQGKEKDRIVKQIKVANLGEDGGYYDQKYAMEEELDIIVREWGARMTTKNSVPPVTEKYEVIDEYVIVANEAE</sequence>